<evidence type="ECO:0000313" key="1">
    <source>
        <dbReference type="EMBL" id="KAI0048213.1"/>
    </source>
</evidence>
<sequence length="318" mass="34634">MSAAPSLPQTPADWQRALDALPDTPHNIPAFFFGHGSPMLAWPEKRIASAGDHMRPVIDHIGPKGPLAAFLRDFGPSLLAKYKPTAIVVFSAHWETDSERLVTDYGDENPLLMDYYGFDHEMYQLKFSSRGDSAVSSRVVELFKEAGLRARVTTPDEPRGQDGRGFPGPGLDHGVFVPFRIMFGESFRDVPIIQASIDASLSPQKNWDIGKAVTKLRQEGILVISGGLTVHNTRDFSSFTPAGAGPEYVSFNDAVSTAISPTQRKAAMVELPNHSGFRRAHPREDHFVPIYVAAGAGEEGDVRVVSGLFGCQTVAFGL</sequence>
<keyword evidence="1" id="KW-0560">Oxidoreductase</keyword>
<keyword evidence="2" id="KW-1185">Reference proteome</keyword>
<reference evidence="1" key="1">
    <citation type="submission" date="2021-02" db="EMBL/GenBank/DDBJ databases">
        <authorList>
            <consortium name="DOE Joint Genome Institute"/>
            <person name="Ahrendt S."/>
            <person name="Looney B.P."/>
            <person name="Miyauchi S."/>
            <person name="Morin E."/>
            <person name="Drula E."/>
            <person name="Courty P.E."/>
            <person name="Chicoki N."/>
            <person name="Fauchery L."/>
            <person name="Kohler A."/>
            <person name="Kuo A."/>
            <person name="Labutti K."/>
            <person name="Pangilinan J."/>
            <person name="Lipzen A."/>
            <person name="Riley R."/>
            <person name="Andreopoulos W."/>
            <person name="He G."/>
            <person name="Johnson J."/>
            <person name="Barry K.W."/>
            <person name="Grigoriev I.V."/>
            <person name="Nagy L."/>
            <person name="Hibbett D."/>
            <person name="Henrissat B."/>
            <person name="Matheny P.B."/>
            <person name="Labbe J."/>
            <person name="Martin F."/>
        </authorList>
    </citation>
    <scope>NUCLEOTIDE SEQUENCE</scope>
    <source>
        <strain evidence="1">FP105234-sp</strain>
    </source>
</reference>
<reference evidence="1" key="2">
    <citation type="journal article" date="2022" name="New Phytol.">
        <title>Evolutionary transition to the ectomycorrhizal habit in the genomes of a hyperdiverse lineage of mushroom-forming fungi.</title>
        <authorList>
            <person name="Looney B."/>
            <person name="Miyauchi S."/>
            <person name="Morin E."/>
            <person name="Drula E."/>
            <person name="Courty P.E."/>
            <person name="Kohler A."/>
            <person name="Kuo A."/>
            <person name="LaButti K."/>
            <person name="Pangilinan J."/>
            <person name="Lipzen A."/>
            <person name="Riley R."/>
            <person name="Andreopoulos W."/>
            <person name="He G."/>
            <person name="Johnson J."/>
            <person name="Nolan M."/>
            <person name="Tritt A."/>
            <person name="Barry K.W."/>
            <person name="Grigoriev I.V."/>
            <person name="Nagy L.G."/>
            <person name="Hibbett D."/>
            <person name="Henrissat B."/>
            <person name="Matheny P.B."/>
            <person name="Labbe J."/>
            <person name="Martin F.M."/>
        </authorList>
    </citation>
    <scope>NUCLEOTIDE SEQUENCE</scope>
    <source>
        <strain evidence="1">FP105234-sp</strain>
    </source>
</reference>
<proteinExistence type="predicted"/>
<dbReference type="EMBL" id="MU275890">
    <property type="protein sequence ID" value="KAI0048213.1"/>
    <property type="molecule type" value="Genomic_DNA"/>
</dbReference>
<keyword evidence="1" id="KW-0223">Dioxygenase</keyword>
<protein>
    <submittedName>
        <fullName evidence="1">Extradiol ring-cleavage dioxygenase, class III enzyme, subunit B</fullName>
    </submittedName>
</protein>
<name>A0ACB8RWD9_9AGAM</name>
<accession>A0ACB8RWD9</accession>
<gene>
    <name evidence="1" type="ORF">FA95DRAFT_1582322</name>
</gene>
<organism evidence="1 2">
    <name type="scientific">Auriscalpium vulgare</name>
    <dbReference type="NCBI Taxonomy" id="40419"/>
    <lineage>
        <taxon>Eukaryota</taxon>
        <taxon>Fungi</taxon>
        <taxon>Dikarya</taxon>
        <taxon>Basidiomycota</taxon>
        <taxon>Agaricomycotina</taxon>
        <taxon>Agaricomycetes</taxon>
        <taxon>Russulales</taxon>
        <taxon>Auriscalpiaceae</taxon>
        <taxon>Auriscalpium</taxon>
    </lineage>
</organism>
<comment type="caution">
    <text evidence="1">The sequence shown here is derived from an EMBL/GenBank/DDBJ whole genome shotgun (WGS) entry which is preliminary data.</text>
</comment>
<evidence type="ECO:0000313" key="2">
    <source>
        <dbReference type="Proteomes" id="UP000814033"/>
    </source>
</evidence>
<dbReference type="Proteomes" id="UP000814033">
    <property type="component" value="Unassembled WGS sequence"/>
</dbReference>